<sequence>MAADLSLFAATLDQAIGAGHLAGAAALVWQGGEIVHESTAGLANIAAGLPMTGTTIMRIASMTKPLTSLAALLLAEEGRLALSDPIARWLPELADLAVLADPQGPLDAVQPLARPITVEDLLTHRSGLAAFYTARGPIAQAYVAAFRTALADPLTEERWLAALAALPLLWQPGTRFHYGLSTDVLGLLVARVAGRGLGEVLRERITGPLGMADTGFFVPEADQPRVARMYRETGPRGELADLTLPVPLAPPLFESGSGGLFSTMADYLVFARMMLGGGALDGVRIARPETVALMAANRLTEAQRALPAFGLADYWRGTGFGLGLATVLDPAAAQPGAGGLGSFGWSGAFGTWWTADPGRDLVALYMSQDFLALDSESITHIFNPGRPARAPEFAFKAGIDRLR</sequence>
<dbReference type="SUPFAM" id="SSF56601">
    <property type="entry name" value="beta-lactamase/transpeptidase-like"/>
    <property type="match status" value="1"/>
</dbReference>
<comment type="caution">
    <text evidence="2">The sequence shown here is derived from an EMBL/GenBank/DDBJ whole genome shotgun (WGS) entry which is preliminary data.</text>
</comment>
<dbReference type="InterPro" id="IPR001466">
    <property type="entry name" value="Beta-lactam-related"/>
</dbReference>
<proteinExistence type="predicted"/>
<name>A0ABV7IJC5_9SPHN</name>
<accession>A0ABV7IJC5</accession>
<dbReference type="GO" id="GO:0016787">
    <property type="term" value="F:hydrolase activity"/>
    <property type="evidence" value="ECO:0007669"/>
    <property type="project" value="UniProtKB-KW"/>
</dbReference>
<dbReference type="Gene3D" id="3.40.710.10">
    <property type="entry name" value="DD-peptidase/beta-lactamase superfamily"/>
    <property type="match status" value="1"/>
</dbReference>
<evidence type="ECO:0000259" key="1">
    <source>
        <dbReference type="Pfam" id="PF00144"/>
    </source>
</evidence>
<dbReference type="EC" id="3.-.-.-" evidence="2"/>
<dbReference type="Proteomes" id="UP001595604">
    <property type="component" value="Unassembled WGS sequence"/>
</dbReference>
<protein>
    <submittedName>
        <fullName evidence="2">Serine hydrolase domain-containing protein</fullName>
        <ecNumber evidence="2">3.-.-.-</ecNumber>
    </submittedName>
</protein>
<dbReference type="RefSeq" id="WP_379508168.1">
    <property type="nucleotide sequence ID" value="NZ_JBHRTQ010000001.1"/>
</dbReference>
<dbReference type="PANTHER" id="PTHR43283:SF3">
    <property type="entry name" value="BETA-LACTAMASE FAMILY PROTEIN (AFU_ORTHOLOGUE AFUA_5G07500)"/>
    <property type="match status" value="1"/>
</dbReference>
<dbReference type="PANTHER" id="PTHR43283">
    <property type="entry name" value="BETA-LACTAMASE-RELATED"/>
    <property type="match status" value="1"/>
</dbReference>
<dbReference type="Pfam" id="PF00144">
    <property type="entry name" value="Beta-lactamase"/>
    <property type="match status" value="1"/>
</dbReference>
<keyword evidence="2" id="KW-0378">Hydrolase</keyword>
<keyword evidence="3" id="KW-1185">Reference proteome</keyword>
<gene>
    <name evidence="2" type="ORF">ACFOD9_00750</name>
</gene>
<organism evidence="2 3">
    <name type="scientific">Novosphingobium bradum</name>
    <dbReference type="NCBI Taxonomy" id="1737444"/>
    <lineage>
        <taxon>Bacteria</taxon>
        <taxon>Pseudomonadati</taxon>
        <taxon>Pseudomonadota</taxon>
        <taxon>Alphaproteobacteria</taxon>
        <taxon>Sphingomonadales</taxon>
        <taxon>Sphingomonadaceae</taxon>
        <taxon>Novosphingobium</taxon>
    </lineage>
</organism>
<evidence type="ECO:0000313" key="2">
    <source>
        <dbReference type="EMBL" id="MFC3172771.1"/>
    </source>
</evidence>
<dbReference type="EMBL" id="JBHRTQ010000001">
    <property type="protein sequence ID" value="MFC3172771.1"/>
    <property type="molecule type" value="Genomic_DNA"/>
</dbReference>
<evidence type="ECO:0000313" key="3">
    <source>
        <dbReference type="Proteomes" id="UP001595604"/>
    </source>
</evidence>
<dbReference type="InterPro" id="IPR050789">
    <property type="entry name" value="Diverse_Enzym_Activities"/>
</dbReference>
<reference evidence="3" key="1">
    <citation type="journal article" date="2019" name="Int. J. Syst. Evol. Microbiol.">
        <title>The Global Catalogue of Microorganisms (GCM) 10K type strain sequencing project: providing services to taxonomists for standard genome sequencing and annotation.</title>
        <authorList>
            <consortium name="The Broad Institute Genomics Platform"/>
            <consortium name="The Broad Institute Genome Sequencing Center for Infectious Disease"/>
            <person name="Wu L."/>
            <person name="Ma J."/>
        </authorList>
    </citation>
    <scope>NUCLEOTIDE SEQUENCE [LARGE SCALE GENOMIC DNA]</scope>
    <source>
        <strain evidence="3">KCTC 42984</strain>
    </source>
</reference>
<dbReference type="InterPro" id="IPR012338">
    <property type="entry name" value="Beta-lactam/transpept-like"/>
</dbReference>
<feature type="domain" description="Beta-lactamase-related" evidence="1">
    <location>
        <begin position="8"/>
        <end position="370"/>
    </location>
</feature>